<evidence type="ECO:0000256" key="3">
    <source>
        <dbReference type="ARBA" id="ARBA00004236"/>
    </source>
</evidence>
<evidence type="ECO:0000256" key="10">
    <source>
        <dbReference type="ARBA" id="ARBA00023136"/>
    </source>
</evidence>
<dbReference type="SMART" id="SM00698">
    <property type="entry name" value="MORN"/>
    <property type="match status" value="5"/>
</dbReference>
<dbReference type="Proteomes" id="UP000807504">
    <property type="component" value="Unassembled WGS sequence"/>
</dbReference>
<reference evidence="12" key="1">
    <citation type="journal article" date="2020" name="bioRxiv">
        <title>Chromosome-level reference genome of the European wasp spider Argiope bruennichi: a resource for studies on range expansion and evolutionary adaptation.</title>
        <authorList>
            <person name="Sheffer M.M."/>
            <person name="Hoppe A."/>
            <person name="Krehenwinkel H."/>
            <person name="Uhl G."/>
            <person name="Kuss A.W."/>
            <person name="Jensen L."/>
            <person name="Jensen C."/>
            <person name="Gillespie R.G."/>
            <person name="Hoff K.J."/>
            <person name="Prost S."/>
        </authorList>
    </citation>
    <scope>NUCLEOTIDE SEQUENCE</scope>
</reference>
<feature type="compositionally biased region" description="Low complexity" evidence="11">
    <location>
        <begin position="259"/>
        <end position="282"/>
    </location>
</feature>
<keyword evidence="8" id="KW-0256">Endoplasmic reticulum</keyword>
<dbReference type="SUPFAM" id="SSF82185">
    <property type="entry name" value="Histone H3 K4-specific methyltransferase SET7/9 N-terminal domain"/>
    <property type="match status" value="2"/>
</dbReference>
<dbReference type="FunFam" id="2.20.110.10:FF:000001">
    <property type="entry name" value="Junctophilin"/>
    <property type="match status" value="1"/>
</dbReference>
<keyword evidence="9" id="KW-1133">Transmembrane helix</keyword>
<keyword evidence="7" id="KW-0677">Repeat</keyword>
<dbReference type="PANTHER" id="PTHR23085">
    <property type="entry name" value="GH28348P"/>
    <property type="match status" value="1"/>
</dbReference>
<evidence type="ECO:0000256" key="8">
    <source>
        <dbReference type="ARBA" id="ARBA00022824"/>
    </source>
</evidence>
<evidence type="ECO:0000256" key="5">
    <source>
        <dbReference type="ARBA" id="ARBA00022475"/>
    </source>
</evidence>
<dbReference type="FunFam" id="2.20.110.10:FF:000013">
    <property type="entry name" value="Putative Junctophilin-1"/>
    <property type="match status" value="1"/>
</dbReference>
<sequence length="386" mass="42053">MAGEQVPGGRFDFDDGGTYCGGWEDGKAHGHGVCTGPKSQGEYAGSWHFGFEVSGVYTWPSGSTYEGQWQNGKRHGLGVETRGRWTYRGEWTQGFKGRYGIRQSVSSGAKYEGTWANGLQDGYGSETYADGANSLKSFFSFPGTFQRENGWKGSGHGTACGRGFPPLGWLSLPSEEPFSRGSPGFDPGEPNRGPPPGPGDQTERLTTSGADSCSSLVAMSRPQRRRSLVEKSTNLKKSILQGLKIKKQRSTGDIDRRGVSSIRSSGSNLSSASSETNSATPPSLRPTWRVEEDRRCGFGIAERSDGLKYEGEWYNNKKYGYGVTTLRDGTREEGKYKNNVLVSSGKKKHLFMLRSTKFKERIDAAVNAAARASQIALQKADIAISR</sequence>
<feature type="compositionally biased region" description="Polar residues" evidence="11">
    <location>
        <begin position="204"/>
        <end position="217"/>
    </location>
</feature>
<evidence type="ECO:0000256" key="6">
    <source>
        <dbReference type="ARBA" id="ARBA00022692"/>
    </source>
</evidence>
<feature type="region of interest" description="Disordered" evidence="11">
    <location>
        <begin position="247"/>
        <end position="287"/>
    </location>
</feature>
<evidence type="ECO:0000256" key="1">
    <source>
        <dbReference type="ARBA" id="ARBA00004163"/>
    </source>
</evidence>
<keyword evidence="5" id="KW-1003">Cell membrane</keyword>
<dbReference type="PANTHER" id="PTHR23085:SF16">
    <property type="entry name" value="GH28348P"/>
    <property type="match status" value="1"/>
</dbReference>
<keyword evidence="10" id="KW-0472">Membrane</keyword>
<evidence type="ECO:0000313" key="12">
    <source>
        <dbReference type="EMBL" id="KAF8771895.1"/>
    </source>
</evidence>
<dbReference type="Pfam" id="PF02493">
    <property type="entry name" value="MORN"/>
    <property type="match status" value="6"/>
</dbReference>
<evidence type="ECO:0000256" key="7">
    <source>
        <dbReference type="ARBA" id="ARBA00022737"/>
    </source>
</evidence>
<evidence type="ECO:0000313" key="13">
    <source>
        <dbReference type="Proteomes" id="UP000807504"/>
    </source>
</evidence>
<evidence type="ECO:0000256" key="9">
    <source>
        <dbReference type="ARBA" id="ARBA00022989"/>
    </source>
</evidence>
<evidence type="ECO:0000256" key="2">
    <source>
        <dbReference type="ARBA" id="ARBA00004184"/>
    </source>
</evidence>
<proteinExistence type="inferred from homology"/>
<comment type="similarity">
    <text evidence="4">Belongs to the junctophilin family.</text>
</comment>
<keyword evidence="13" id="KW-1185">Reference proteome</keyword>
<dbReference type="InterPro" id="IPR003409">
    <property type="entry name" value="MORN"/>
</dbReference>
<dbReference type="AlphaFoldDB" id="A0A8T0EJ31"/>
<reference evidence="12" key="2">
    <citation type="submission" date="2020-06" db="EMBL/GenBank/DDBJ databases">
        <authorList>
            <person name="Sheffer M."/>
        </authorList>
    </citation>
    <scope>NUCLEOTIDE SEQUENCE</scope>
</reference>
<comment type="caution">
    <text evidence="12">The sequence shown here is derived from an EMBL/GenBank/DDBJ whole genome shotgun (WGS) entry which is preliminary data.</text>
</comment>
<organism evidence="12 13">
    <name type="scientific">Argiope bruennichi</name>
    <name type="common">Wasp spider</name>
    <name type="synonym">Aranea bruennichi</name>
    <dbReference type="NCBI Taxonomy" id="94029"/>
    <lineage>
        <taxon>Eukaryota</taxon>
        <taxon>Metazoa</taxon>
        <taxon>Ecdysozoa</taxon>
        <taxon>Arthropoda</taxon>
        <taxon>Chelicerata</taxon>
        <taxon>Arachnida</taxon>
        <taxon>Araneae</taxon>
        <taxon>Araneomorphae</taxon>
        <taxon>Entelegynae</taxon>
        <taxon>Araneoidea</taxon>
        <taxon>Araneidae</taxon>
        <taxon>Argiope</taxon>
    </lineage>
</organism>
<dbReference type="EMBL" id="JABXBU010002228">
    <property type="protein sequence ID" value="KAF8771895.1"/>
    <property type="molecule type" value="Genomic_DNA"/>
</dbReference>
<evidence type="ECO:0000256" key="11">
    <source>
        <dbReference type="SAM" id="MobiDB-lite"/>
    </source>
</evidence>
<comment type="subcellular location">
    <subcellularLocation>
        <location evidence="3">Cell membrane</location>
    </subcellularLocation>
    <subcellularLocation>
        <location evidence="2">Endomembrane system</location>
        <topology evidence="2">Peripheral membrane protein</topology>
    </subcellularLocation>
    <subcellularLocation>
        <location evidence="1">Endoplasmic reticulum membrane</location>
        <topology evidence="1">Single-pass type IV membrane protein</topology>
    </subcellularLocation>
</comment>
<evidence type="ECO:0000256" key="4">
    <source>
        <dbReference type="ARBA" id="ARBA00008599"/>
    </source>
</evidence>
<keyword evidence="6" id="KW-0812">Transmembrane</keyword>
<gene>
    <name evidence="12" type="ORF">HNY73_019261</name>
</gene>
<dbReference type="GO" id="GO:0005789">
    <property type="term" value="C:endoplasmic reticulum membrane"/>
    <property type="evidence" value="ECO:0007669"/>
    <property type="project" value="UniProtKB-SubCell"/>
</dbReference>
<feature type="region of interest" description="Disordered" evidence="11">
    <location>
        <begin position="171"/>
        <end position="233"/>
    </location>
</feature>
<dbReference type="GO" id="GO:0005886">
    <property type="term" value="C:plasma membrane"/>
    <property type="evidence" value="ECO:0007669"/>
    <property type="project" value="UniProtKB-SubCell"/>
</dbReference>
<dbReference type="Gene3D" id="2.20.110.10">
    <property type="entry name" value="Histone H3 K4-specific methyltransferase SET7/9 N-terminal domain"/>
    <property type="match status" value="2"/>
</dbReference>
<dbReference type="GO" id="GO:0030314">
    <property type="term" value="C:junctional membrane complex"/>
    <property type="evidence" value="ECO:0007669"/>
    <property type="project" value="InterPro"/>
</dbReference>
<dbReference type="InterPro" id="IPR017191">
    <property type="entry name" value="Junctophilin"/>
</dbReference>
<protein>
    <submittedName>
        <fullName evidence="12">Junctophilin-3 like protein</fullName>
    </submittedName>
</protein>
<name>A0A8T0EJ31_ARGBR</name>
<accession>A0A8T0EJ31</accession>